<accession>A0A8J4UNM5</accession>
<evidence type="ECO:0000256" key="15">
    <source>
        <dbReference type="ARBA" id="ARBA00023136"/>
    </source>
</evidence>
<dbReference type="CDD" id="cd06702">
    <property type="entry name" value="PDZ3_Scribble-like"/>
    <property type="match status" value="1"/>
</dbReference>
<dbReference type="InterPro" id="IPR001478">
    <property type="entry name" value="PDZ"/>
</dbReference>
<feature type="region of interest" description="Disordered" evidence="22">
    <location>
        <begin position="1521"/>
        <end position="1616"/>
    </location>
</feature>
<keyword evidence="13" id="KW-0770">Synapse</keyword>
<protein>
    <recommendedName>
        <fullName evidence="21">Protein scribble homolog</fullName>
    </recommendedName>
</protein>
<reference evidence="24" key="1">
    <citation type="submission" date="2020-07" db="EMBL/GenBank/DDBJ databases">
        <title>Clarias magur genome sequencing, assembly and annotation.</title>
        <authorList>
            <person name="Kushwaha B."/>
            <person name="Kumar R."/>
            <person name="Das P."/>
            <person name="Joshi C.G."/>
            <person name="Kumar D."/>
            <person name="Nagpure N.S."/>
            <person name="Pandey M."/>
            <person name="Agarwal S."/>
            <person name="Srivastava S."/>
            <person name="Singh M."/>
            <person name="Sahoo L."/>
            <person name="Jayasankar P."/>
            <person name="Meher P.K."/>
            <person name="Koringa P.G."/>
            <person name="Iquebal M.A."/>
            <person name="Das S.P."/>
            <person name="Bit A."/>
            <person name="Patnaik S."/>
            <person name="Patel N."/>
            <person name="Shah T.M."/>
            <person name="Hinsu A."/>
            <person name="Jena J.K."/>
        </authorList>
    </citation>
    <scope>NUCLEOTIDE SEQUENCE</scope>
    <source>
        <strain evidence="24">CIFAMagur01</strain>
        <tissue evidence="24">Testis</tissue>
    </source>
</reference>
<feature type="region of interest" description="Disordered" evidence="22">
    <location>
        <begin position="553"/>
        <end position="587"/>
    </location>
</feature>
<dbReference type="FunFam" id="2.30.42.10:FF:000041">
    <property type="entry name" value="protein scribble homolog isoform X1"/>
    <property type="match status" value="1"/>
</dbReference>
<comment type="subcellular location">
    <subcellularLocation>
        <location evidence="4">Cell junction</location>
        <location evidence="4">Adherens junction</location>
    </subcellularLocation>
    <subcellularLocation>
        <location evidence="1">Cell membrane</location>
        <topology evidence="1">Peripheral membrane protein</topology>
    </subcellularLocation>
    <subcellularLocation>
        <location evidence="3">Cell projection</location>
        <location evidence="3">Lamellipodium</location>
    </subcellularLocation>
    <subcellularLocation>
        <location evidence="2">Cytoplasm</location>
    </subcellularLocation>
    <subcellularLocation>
        <location evidence="20">Postsynapse</location>
    </subcellularLocation>
    <subcellularLocation>
        <location evidence="19">Presynapse</location>
    </subcellularLocation>
</comment>
<dbReference type="PANTHER" id="PTHR23119">
    <property type="entry name" value="DISCS LARGE"/>
    <property type="match status" value="1"/>
</dbReference>
<evidence type="ECO:0000256" key="11">
    <source>
        <dbReference type="ARBA" id="ARBA00022782"/>
    </source>
</evidence>
<dbReference type="InterPro" id="IPR032675">
    <property type="entry name" value="LRR_dom_sf"/>
</dbReference>
<feature type="compositionally biased region" description="Polar residues" evidence="22">
    <location>
        <begin position="1249"/>
        <end position="1265"/>
    </location>
</feature>
<evidence type="ECO:0000256" key="4">
    <source>
        <dbReference type="ARBA" id="ARBA00004536"/>
    </source>
</evidence>
<evidence type="ECO:0000256" key="16">
    <source>
        <dbReference type="ARBA" id="ARBA00023139"/>
    </source>
</evidence>
<dbReference type="SUPFAM" id="SSF52058">
    <property type="entry name" value="L domain-like"/>
    <property type="match status" value="1"/>
</dbReference>
<dbReference type="GO" id="GO:0098887">
    <property type="term" value="P:neurotransmitter receptor transport, endosome to postsynaptic membrane"/>
    <property type="evidence" value="ECO:0007669"/>
    <property type="project" value="TreeGrafter"/>
</dbReference>
<keyword evidence="15" id="KW-0472">Membrane</keyword>
<dbReference type="SMART" id="SM00369">
    <property type="entry name" value="LRR_TYP"/>
    <property type="match status" value="9"/>
</dbReference>
<dbReference type="GO" id="GO:0005737">
    <property type="term" value="C:cytoplasm"/>
    <property type="evidence" value="ECO:0007669"/>
    <property type="project" value="UniProtKB-SubCell"/>
</dbReference>
<keyword evidence="16" id="KW-0564">Palmitate</keyword>
<feature type="compositionally biased region" description="Basic and acidic residues" evidence="22">
    <location>
        <begin position="442"/>
        <end position="463"/>
    </location>
</feature>
<dbReference type="InterPro" id="IPR003591">
    <property type="entry name" value="Leu-rich_rpt_typical-subtyp"/>
</dbReference>
<evidence type="ECO:0000256" key="21">
    <source>
        <dbReference type="ARBA" id="ARBA00072775"/>
    </source>
</evidence>
<evidence type="ECO:0000256" key="12">
    <source>
        <dbReference type="ARBA" id="ARBA00022949"/>
    </source>
</evidence>
<feature type="compositionally biased region" description="Polar residues" evidence="22">
    <location>
        <begin position="1376"/>
        <end position="1408"/>
    </location>
</feature>
<dbReference type="GO" id="GO:0016323">
    <property type="term" value="C:basolateral plasma membrane"/>
    <property type="evidence" value="ECO:0007669"/>
    <property type="project" value="TreeGrafter"/>
</dbReference>
<feature type="non-terminal residue" evidence="24">
    <location>
        <position position="1"/>
    </location>
</feature>
<dbReference type="GO" id="GO:0005912">
    <property type="term" value="C:adherens junction"/>
    <property type="evidence" value="ECO:0007669"/>
    <property type="project" value="UniProtKB-SubCell"/>
</dbReference>
<evidence type="ECO:0000256" key="14">
    <source>
        <dbReference type="ARBA" id="ARBA00023054"/>
    </source>
</evidence>
<keyword evidence="14" id="KW-0175">Coiled coil</keyword>
<dbReference type="GO" id="GO:0030027">
    <property type="term" value="C:lamellipodium"/>
    <property type="evidence" value="ECO:0007669"/>
    <property type="project" value="UniProtKB-SubCell"/>
</dbReference>
<dbReference type="InterPro" id="IPR001611">
    <property type="entry name" value="Leu-rich_rpt"/>
</dbReference>
<evidence type="ECO:0000256" key="20">
    <source>
        <dbReference type="ARBA" id="ARBA00034110"/>
    </source>
</evidence>
<dbReference type="GO" id="GO:0019901">
    <property type="term" value="F:protein kinase binding"/>
    <property type="evidence" value="ECO:0007669"/>
    <property type="project" value="TreeGrafter"/>
</dbReference>
<dbReference type="FunFam" id="3.80.10.10:FF:000036">
    <property type="entry name" value="protein scribble homolog isoform X1"/>
    <property type="match status" value="1"/>
</dbReference>
<dbReference type="EMBL" id="QNUK01000182">
    <property type="protein sequence ID" value="KAF5899015.1"/>
    <property type="molecule type" value="Genomic_DNA"/>
</dbReference>
<keyword evidence="8" id="KW-0597">Phosphoprotein</keyword>
<name>A0A8J4UNM5_CLAMG</name>
<evidence type="ECO:0000256" key="22">
    <source>
        <dbReference type="SAM" id="MobiDB-lite"/>
    </source>
</evidence>
<keyword evidence="18" id="KW-0449">Lipoprotein</keyword>
<feature type="compositionally biased region" description="Basic and acidic residues" evidence="22">
    <location>
        <begin position="519"/>
        <end position="530"/>
    </location>
</feature>
<feature type="compositionally biased region" description="Basic and acidic residues" evidence="22">
    <location>
        <begin position="1450"/>
        <end position="1461"/>
    </location>
</feature>
<feature type="compositionally biased region" description="Polar residues" evidence="22">
    <location>
        <begin position="1166"/>
        <end position="1175"/>
    </location>
</feature>
<evidence type="ECO:0000256" key="18">
    <source>
        <dbReference type="ARBA" id="ARBA00023288"/>
    </source>
</evidence>
<dbReference type="PANTHER" id="PTHR23119:SF57">
    <property type="entry name" value="PROTEIN SCRIBBLE HOMOLOG"/>
    <property type="match status" value="1"/>
</dbReference>
<dbReference type="Gene3D" id="2.30.42.10">
    <property type="match status" value="4"/>
</dbReference>
<feature type="non-terminal residue" evidence="24">
    <location>
        <position position="1616"/>
    </location>
</feature>
<dbReference type="Proteomes" id="UP000727407">
    <property type="component" value="Unassembled WGS sequence"/>
</dbReference>
<keyword evidence="10" id="KW-0677">Repeat</keyword>
<evidence type="ECO:0000256" key="8">
    <source>
        <dbReference type="ARBA" id="ARBA00022553"/>
    </source>
</evidence>
<evidence type="ECO:0000256" key="13">
    <source>
        <dbReference type="ARBA" id="ARBA00023018"/>
    </source>
</evidence>
<feature type="compositionally biased region" description="Acidic residues" evidence="22">
    <location>
        <begin position="570"/>
        <end position="585"/>
    </location>
</feature>
<keyword evidence="7" id="KW-0963">Cytoplasm</keyword>
<dbReference type="CDD" id="cd06704">
    <property type="entry name" value="PDZ1_Scribble-like"/>
    <property type="match status" value="1"/>
</dbReference>
<feature type="domain" description="PDZ" evidence="23">
    <location>
        <begin position="986"/>
        <end position="1074"/>
    </location>
</feature>
<dbReference type="PROSITE" id="PS51450">
    <property type="entry name" value="LRR"/>
    <property type="match status" value="3"/>
</dbReference>
<dbReference type="Pfam" id="PF00595">
    <property type="entry name" value="PDZ"/>
    <property type="match status" value="4"/>
</dbReference>
<feature type="compositionally biased region" description="Acidic residues" evidence="22">
    <location>
        <begin position="1339"/>
        <end position="1349"/>
    </location>
</feature>
<feature type="compositionally biased region" description="Low complexity" evidence="22">
    <location>
        <begin position="1525"/>
        <end position="1538"/>
    </location>
</feature>
<dbReference type="GO" id="GO:0045197">
    <property type="term" value="P:establishment or maintenance of epithelial cell apical/basal polarity"/>
    <property type="evidence" value="ECO:0007669"/>
    <property type="project" value="TreeGrafter"/>
</dbReference>
<feature type="region of interest" description="Disordered" evidence="22">
    <location>
        <begin position="839"/>
        <end position="879"/>
    </location>
</feature>
<dbReference type="SMART" id="SM00228">
    <property type="entry name" value="PDZ"/>
    <property type="match status" value="4"/>
</dbReference>
<feature type="compositionally biased region" description="Polar residues" evidence="22">
    <location>
        <begin position="1193"/>
        <end position="1214"/>
    </location>
</feature>
<evidence type="ECO:0000256" key="19">
    <source>
        <dbReference type="ARBA" id="ARBA00034106"/>
    </source>
</evidence>
<dbReference type="GO" id="GO:0098968">
    <property type="term" value="P:neurotransmitter receptor transport postsynaptic membrane to endosome"/>
    <property type="evidence" value="ECO:0007669"/>
    <property type="project" value="TreeGrafter"/>
</dbReference>
<feature type="compositionally biased region" description="Basic and acidic residues" evidence="22">
    <location>
        <begin position="1410"/>
        <end position="1427"/>
    </location>
</feature>
<feature type="region of interest" description="Disordered" evidence="22">
    <location>
        <begin position="356"/>
        <end position="531"/>
    </location>
</feature>
<dbReference type="OrthoDB" id="676979at2759"/>
<dbReference type="GO" id="GO:0045211">
    <property type="term" value="C:postsynaptic membrane"/>
    <property type="evidence" value="ECO:0007669"/>
    <property type="project" value="TreeGrafter"/>
</dbReference>
<feature type="compositionally biased region" description="Basic and acidic residues" evidence="22">
    <location>
        <begin position="1557"/>
        <end position="1566"/>
    </location>
</feature>
<sequence length="1616" mass="176890">IPEIPETIKFCKALEIADFSGNPLSRLPDGFTQLRALAHLALNDVSLQSLPNDIGNLANLVTLELRENLLKSIPTSLSFLVKLEQLDLGSNQLEVLPDTLGALPNLRELWLDRNQLSSLPPELGGLRRLVCLDVSENRLTELPSEISGLIALTDLLLSQNHLEAVPDSIGSLKQLSIFKVDQNRMVRLTDSIGECENLTELMLTENLLQSLPSSLGKLKKLTNLNVDRNRLSSVPAELGGCANLSVLSLRDNRVGKLPAELANATELHVLDVAGNRLQNLPFSLANLNLKAMWLAENQSQPMLKFQTEDDERTGEKVLTCYLLPQQPTSSLENLLQSSVDESWPTDTNLNRVSVIQFQDQTKPDEEDDETAAERRGLQRRATPHPSELKVMKNVIEARRNEAYTAKPDEDLDSPGTEEKRMSGLSNQSHDSQVSNSTASANSHEEARKVNGIEAEHDGRHEHEQEDEDDEAEYTEPTVHFAEEPIIRGGDEDGDDDENDEDEDGERSDDEARSVPFPAEKQRLIRKDTPHYKKHFKITKLPKPEAVAALLEGFSPDAQTSASRISTDEKDGGEEEEEEDDEDEEVNTPLLRRLEAAEQEDSRLSQVNSSLQPVKLVLSILRQTGGLGISIAGGKGSTPYKGDDEGIFISRVSEEGPAARAGVKVGDKLLEVNDVDLQGAEHHTAVEALRSSGAAVTMIVLRERMVEPENPITTTPLRPEDDYFPRERRSTGLPFNLEPGSTAINTGPCQRLATCLIRNDKGLGFSIAGGKGSTPYRTGDTGIFISRIAEGGAAHRDNILHVGDRVISINGVDMTEARHDQAVALLTGTSPTISLLVEREQASTGGSPGRARSHSPPPPEPSDSPEQDETGDERLGNHLSCPMEDEYPIEEVTLVKTGGPLGLSIVGGSDHASHPFGISEPGVFISKVIPHGLACQSGLRVGDRILEVNAIDLRHATHQEAVKALLSNNKEIRMLVRRDPSPPGMQEIMICKQPGEKLGISIRGGARGHAGNPFDPTDEGIFISKVSSCGAAARDGRLKVGMRILEVGNHSLLGMTHTEAVRVLRSTGDTLMMLVCDGFDPRNVAGMEASPGIIANPFAAGIVRKNSMESISSIDRDLSPEEMDIMQKEVEMVRETSQWEREEMEKVSMSTGPLKLDYKTLAALPTTSLQRVNRSPSAEPPRIDSPVREPLYSPGSQLASIHSPSNVTPKDSSATKPGAIQPISRVRPPASPVSQDGHSSPNPFQHGPSPVNSQTTDLYGQRNNFHPKQKLSEPPTSVGRGTPEQRSFRDRQKYFEIDVKQQIPDNKPKPRVSLVGEDDLKKMKEEEAKRFEQHAREYLLDEDEEDDEEDLPKQLAQMKAQGKVILDGVEYKVESLSGHSSTPPRQCSTPPNYNATPPSYCGSSGTSSVDGRGDSQRNSMEDSFRLEQRPNSMTGLIPVYPGESAAPIRTAKAERRHQDRIRMQSPELSVASDKELSPAEKRALEAEKRAMWRAARPYGLEEDVRLYEQDLAKRLYQSRVRASLDSAAAPPSTCSSSSEPRMKSLEQDALKAQMVIAKSKDGRKRGTLDQLAESPSPAPTPSPTPMEDFSPRAVTSPGRLSPDATDVRFNSDASTSP</sequence>
<keyword evidence="25" id="KW-1185">Reference proteome</keyword>
<dbReference type="Pfam" id="PF13855">
    <property type="entry name" value="LRR_8"/>
    <property type="match status" value="1"/>
</dbReference>
<proteinExistence type="predicted"/>
<dbReference type="SMART" id="SM00364">
    <property type="entry name" value="LRR_BAC"/>
    <property type="match status" value="7"/>
</dbReference>
<feature type="domain" description="PDZ" evidence="23">
    <location>
        <begin position="752"/>
        <end position="840"/>
    </location>
</feature>
<dbReference type="InterPro" id="IPR055414">
    <property type="entry name" value="LRR_R13L4/SHOC2-like"/>
</dbReference>
<keyword evidence="11" id="KW-0221">Differentiation</keyword>
<feature type="compositionally biased region" description="Basic and acidic residues" evidence="22">
    <location>
        <begin position="480"/>
        <end position="490"/>
    </location>
</feature>
<dbReference type="CDD" id="cd06701">
    <property type="entry name" value="PDZ4_Scribble-like"/>
    <property type="match status" value="1"/>
</dbReference>
<feature type="compositionally biased region" description="Polar residues" evidence="22">
    <location>
        <begin position="1231"/>
        <end position="1242"/>
    </location>
</feature>
<dbReference type="GO" id="GO:0098609">
    <property type="term" value="P:cell-cell adhesion"/>
    <property type="evidence" value="ECO:0007669"/>
    <property type="project" value="TreeGrafter"/>
</dbReference>
<feature type="region of interest" description="Disordered" evidence="22">
    <location>
        <begin position="1166"/>
        <end position="1319"/>
    </location>
</feature>
<keyword evidence="9" id="KW-0433">Leucine-rich repeat</keyword>
<comment type="caution">
    <text evidence="24">The sequence shown here is derived from an EMBL/GenBank/DDBJ whole genome shotgun (WGS) entry which is preliminary data.</text>
</comment>
<feature type="compositionally biased region" description="Basic and acidic residues" evidence="22">
    <location>
        <begin position="386"/>
        <end position="401"/>
    </location>
</feature>
<dbReference type="PROSITE" id="PS50106">
    <property type="entry name" value="PDZ"/>
    <property type="match status" value="4"/>
</dbReference>
<feature type="region of interest" description="Disordered" evidence="22">
    <location>
        <begin position="1335"/>
        <end position="1358"/>
    </location>
</feature>
<dbReference type="FunFam" id="2.30.42.10:FF:000114">
    <property type="entry name" value="protein scribble homolog isoform X1"/>
    <property type="match status" value="1"/>
</dbReference>
<dbReference type="FunFam" id="2.30.42.10:FF:000074">
    <property type="entry name" value="protein scribble homolog isoform X2"/>
    <property type="match status" value="1"/>
</dbReference>
<evidence type="ECO:0000256" key="3">
    <source>
        <dbReference type="ARBA" id="ARBA00004510"/>
    </source>
</evidence>
<dbReference type="FunFam" id="3.80.10.10:FF:000064">
    <property type="entry name" value="Scribbled planar cell polarity protein"/>
    <property type="match status" value="1"/>
</dbReference>
<evidence type="ECO:0000313" key="24">
    <source>
        <dbReference type="EMBL" id="KAF5899015.1"/>
    </source>
</evidence>
<keyword evidence="5" id="KW-0217">Developmental protein</keyword>
<organism evidence="24 25">
    <name type="scientific">Clarias magur</name>
    <name type="common">Asian catfish</name>
    <name type="synonym">Macropteronotus magur</name>
    <dbReference type="NCBI Taxonomy" id="1594786"/>
    <lineage>
        <taxon>Eukaryota</taxon>
        <taxon>Metazoa</taxon>
        <taxon>Chordata</taxon>
        <taxon>Craniata</taxon>
        <taxon>Vertebrata</taxon>
        <taxon>Euteleostomi</taxon>
        <taxon>Actinopterygii</taxon>
        <taxon>Neopterygii</taxon>
        <taxon>Teleostei</taxon>
        <taxon>Ostariophysi</taxon>
        <taxon>Siluriformes</taxon>
        <taxon>Clariidae</taxon>
        <taxon>Clarias</taxon>
    </lineage>
</organism>
<evidence type="ECO:0000256" key="2">
    <source>
        <dbReference type="ARBA" id="ARBA00004496"/>
    </source>
</evidence>
<feature type="compositionally biased region" description="Basic and acidic residues" evidence="22">
    <location>
        <begin position="1539"/>
        <end position="1548"/>
    </location>
</feature>
<evidence type="ECO:0000313" key="25">
    <source>
        <dbReference type="Proteomes" id="UP000727407"/>
    </source>
</evidence>
<keyword evidence="12" id="KW-0965">Cell junction</keyword>
<feature type="compositionally biased region" description="Acidic residues" evidence="22">
    <location>
        <begin position="464"/>
        <end position="473"/>
    </location>
</feature>
<keyword evidence="6" id="KW-1003">Cell membrane</keyword>
<dbReference type="FunFam" id="3.80.10.10:FF:000202">
    <property type="entry name" value="protein scribble homolog isoform X2"/>
    <property type="match status" value="1"/>
</dbReference>
<dbReference type="GO" id="GO:0030154">
    <property type="term" value="P:cell differentiation"/>
    <property type="evidence" value="ECO:0007669"/>
    <property type="project" value="UniProtKB-KW"/>
</dbReference>
<gene>
    <name evidence="24" type="ORF">DAT39_011293</name>
</gene>
<keyword evidence="17" id="KW-0966">Cell projection</keyword>
<evidence type="ECO:0000256" key="7">
    <source>
        <dbReference type="ARBA" id="ARBA00022490"/>
    </source>
</evidence>
<evidence type="ECO:0000259" key="23">
    <source>
        <dbReference type="PROSITE" id="PS50106"/>
    </source>
</evidence>
<dbReference type="GO" id="GO:0014069">
    <property type="term" value="C:postsynaptic density"/>
    <property type="evidence" value="ECO:0007669"/>
    <property type="project" value="TreeGrafter"/>
</dbReference>
<evidence type="ECO:0000256" key="5">
    <source>
        <dbReference type="ARBA" id="ARBA00022473"/>
    </source>
</evidence>
<feature type="compositionally biased region" description="Polar residues" evidence="22">
    <location>
        <begin position="423"/>
        <end position="441"/>
    </location>
</feature>
<evidence type="ECO:0000256" key="17">
    <source>
        <dbReference type="ARBA" id="ARBA00023273"/>
    </source>
</evidence>
<evidence type="ECO:0000256" key="9">
    <source>
        <dbReference type="ARBA" id="ARBA00022614"/>
    </source>
</evidence>
<dbReference type="GO" id="GO:0043113">
    <property type="term" value="P:receptor clustering"/>
    <property type="evidence" value="ECO:0007669"/>
    <property type="project" value="TreeGrafter"/>
</dbReference>
<feature type="region of interest" description="Disordered" evidence="22">
    <location>
        <begin position="1373"/>
        <end position="1477"/>
    </location>
</feature>
<feature type="domain" description="PDZ" evidence="23">
    <location>
        <begin position="616"/>
        <end position="703"/>
    </location>
</feature>
<dbReference type="InterPro" id="IPR036034">
    <property type="entry name" value="PDZ_sf"/>
</dbReference>
<dbReference type="GO" id="GO:0098793">
    <property type="term" value="C:presynapse"/>
    <property type="evidence" value="ECO:0007669"/>
    <property type="project" value="UniProtKB-SubCell"/>
</dbReference>
<feature type="compositionally biased region" description="Acidic residues" evidence="22">
    <location>
        <begin position="491"/>
        <end position="508"/>
    </location>
</feature>
<dbReference type="Gene3D" id="3.80.10.10">
    <property type="entry name" value="Ribonuclease Inhibitor"/>
    <property type="match status" value="2"/>
</dbReference>
<evidence type="ECO:0000256" key="6">
    <source>
        <dbReference type="ARBA" id="ARBA00022475"/>
    </source>
</evidence>
<feature type="domain" description="PDZ" evidence="23">
    <location>
        <begin position="890"/>
        <end position="979"/>
    </location>
</feature>
<dbReference type="SUPFAM" id="SSF50156">
    <property type="entry name" value="PDZ domain-like"/>
    <property type="match status" value="4"/>
</dbReference>
<dbReference type="InterPro" id="IPR050614">
    <property type="entry name" value="Synaptic_Scaffolding_LAP-MAGUK"/>
</dbReference>
<dbReference type="FunFam" id="2.30.42.10:FF:000064">
    <property type="entry name" value="protein lap4 isoform X1"/>
    <property type="match status" value="1"/>
</dbReference>
<evidence type="ECO:0000256" key="10">
    <source>
        <dbReference type="ARBA" id="ARBA00022737"/>
    </source>
</evidence>
<dbReference type="CDD" id="cd06703">
    <property type="entry name" value="PDZ2_Scribble-like"/>
    <property type="match status" value="1"/>
</dbReference>
<feature type="compositionally biased region" description="Basic and acidic residues" evidence="22">
    <location>
        <begin position="1285"/>
        <end position="1298"/>
    </location>
</feature>
<dbReference type="Pfam" id="PF23598">
    <property type="entry name" value="LRR_14"/>
    <property type="match status" value="1"/>
</dbReference>
<evidence type="ECO:0000256" key="1">
    <source>
        <dbReference type="ARBA" id="ARBA00004202"/>
    </source>
</evidence>